<dbReference type="EMBL" id="BAABJK010000003">
    <property type="protein sequence ID" value="GAA4959866.1"/>
    <property type="molecule type" value="Genomic_DNA"/>
</dbReference>
<dbReference type="Proteomes" id="UP001501692">
    <property type="component" value="Unassembled WGS sequence"/>
</dbReference>
<evidence type="ECO:0000313" key="2">
    <source>
        <dbReference type="EMBL" id="GAA4959866.1"/>
    </source>
</evidence>
<reference evidence="3" key="1">
    <citation type="journal article" date="2019" name="Int. J. Syst. Evol. Microbiol.">
        <title>The Global Catalogue of Microorganisms (GCM) 10K type strain sequencing project: providing services to taxonomists for standard genome sequencing and annotation.</title>
        <authorList>
            <consortium name="The Broad Institute Genomics Platform"/>
            <consortium name="The Broad Institute Genome Sequencing Center for Infectious Disease"/>
            <person name="Wu L."/>
            <person name="Ma J."/>
        </authorList>
    </citation>
    <scope>NUCLEOTIDE SEQUENCE [LARGE SCALE GENOMIC DNA]</scope>
    <source>
        <strain evidence="3">JCM 18287</strain>
    </source>
</reference>
<organism evidence="2 3">
    <name type="scientific">Algibacter aquimarinus</name>
    <dbReference type="NCBI Taxonomy" id="1136748"/>
    <lineage>
        <taxon>Bacteria</taxon>
        <taxon>Pseudomonadati</taxon>
        <taxon>Bacteroidota</taxon>
        <taxon>Flavobacteriia</taxon>
        <taxon>Flavobacteriales</taxon>
        <taxon>Flavobacteriaceae</taxon>
        <taxon>Algibacter</taxon>
    </lineage>
</organism>
<gene>
    <name evidence="2" type="ORF">GCM10023315_04440</name>
</gene>
<sequence length="181" mass="20815">MKKTYVLLFVSILFSFSSFSQEKTKTDNNTSENFNEIKLNGLYLVLGAFDITYERTINEESAFGLNVFLPFDDDVNDDVNYYISPYYRFYFGKKYAAGFFLEGFGMLNSTNDFRFTDVFDVSTRQEKITDFALGIGLGGKWITNSGFIGELNLGVGRNLFNSDRYDYEIIAKIGITFGYRF</sequence>
<proteinExistence type="predicted"/>
<comment type="caution">
    <text evidence="2">The sequence shown here is derived from an EMBL/GenBank/DDBJ whole genome shotgun (WGS) entry which is preliminary data.</text>
</comment>
<evidence type="ECO:0008006" key="4">
    <source>
        <dbReference type="Google" id="ProtNLM"/>
    </source>
</evidence>
<feature type="signal peptide" evidence="1">
    <location>
        <begin position="1"/>
        <end position="20"/>
    </location>
</feature>
<feature type="chain" id="PRO_5046813341" description="DUF3575 domain-containing protein" evidence="1">
    <location>
        <begin position="21"/>
        <end position="181"/>
    </location>
</feature>
<keyword evidence="1" id="KW-0732">Signal</keyword>
<evidence type="ECO:0000313" key="3">
    <source>
        <dbReference type="Proteomes" id="UP001501692"/>
    </source>
</evidence>
<dbReference type="InterPro" id="IPR021958">
    <property type="entry name" value="DUF3575"/>
</dbReference>
<protein>
    <recommendedName>
        <fullName evidence="4">DUF3575 domain-containing protein</fullName>
    </recommendedName>
</protein>
<dbReference type="RefSeq" id="WP_345164097.1">
    <property type="nucleotide sequence ID" value="NZ_BAABJK010000003.1"/>
</dbReference>
<accession>A0ABP9H1S0</accession>
<evidence type="ECO:0000256" key="1">
    <source>
        <dbReference type="SAM" id="SignalP"/>
    </source>
</evidence>
<name>A0ABP9H1S0_9FLAO</name>
<keyword evidence="3" id="KW-1185">Reference proteome</keyword>
<dbReference type="Pfam" id="PF12099">
    <property type="entry name" value="DUF3575"/>
    <property type="match status" value="1"/>
</dbReference>